<keyword evidence="1" id="KW-0732">Signal</keyword>
<dbReference type="PROSITE" id="PS51257">
    <property type="entry name" value="PROKAR_LIPOPROTEIN"/>
    <property type="match status" value="1"/>
</dbReference>
<evidence type="ECO:0000313" key="3">
    <source>
        <dbReference type="Proteomes" id="UP000515506"/>
    </source>
</evidence>
<proteinExistence type="predicted"/>
<dbReference type="RefSeq" id="WP_185896498.1">
    <property type="nucleotide sequence ID" value="NZ_CP060028.1"/>
</dbReference>
<evidence type="ECO:0000256" key="1">
    <source>
        <dbReference type="SAM" id="SignalP"/>
    </source>
</evidence>
<feature type="chain" id="PRO_5045186819" description="Lipoprotein" evidence="1">
    <location>
        <begin position="21"/>
        <end position="153"/>
    </location>
</feature>
<dbReference type="Proteomes" id="UP000515506">
    <property type="component" value="Chromosome"/>
</dbReference>
<protein>
    <recommendedName>
        <fullName evidence="4">Lipoprotein</fullName>
    </recommendedName>
</protein>
<gene>
    <name evidence="2" type="ORF">H4W19_06510</name>
</gene>
<keyword evidence="3" id="KW-1185">Reference proteome</keyword>
<feature type="signal peptide" evidence="1">
    <location>
        <begin position="1"/>
        <end position="20"/>
    </location>
</feature>
<sequence>MRRTRRFACCVLACLLGASAGCGDDAIEYVPDANGGKPRVFELGYVQVCPVTATGLPLLVRKVDAFARRHALGRHRIPRPGPRVVHVWTRGAPMRVHLAIERLHDARYRVDLSTERGFDVDRVFVAAAAYDLCPHAVDLPDAPVTAASGARAR</sequence>
<reference evidence="2 3" key="1">
    <citation type="submission" date="2020-08" db="EMBL/GenBank/DDBJ databases">
        <title>Streptomycin resistant and MDR strain, P. mexicana.</title>
        <authorList>
            <person name="Ganesh-kumar S."/>
            <person name="Zhe T."/>
            <person name="Yu Z."/>
            <person name="Min Y."/>
        </authorList>
    </citation>
    <scope>NUCLEOTIDE SEQUENCE [LARGE SCALE GENOMIC DNA]</scope>
    <source>
        <strain evidence="2 3">GTZY</strain>
    </source>
</reference>
<dbReference type="EMBL" id="CP060028">
    <property type="protein sequence ID" value="QND81404.1"/>
    <property type="molecule type" value="Genomic_DNA"/>
</dbReference>
<evidence type="ECO:0000313" key="2">
    <source>
        <dbReference type="EMBL" id="QND81404.1"/>
    </source>
</evidence>
<organism evidence="2 3">
    <name type="scientific">Pseudoxanthomonas mexicana</name>
    <dbReference type="NCBI Taxonomy" id="128785"/>
    <lineage>
        <taxon>Bacteria</taxon>
        <taxon>Pseudomonadati</taxon>
        <taxon>Pseudomonadota</taxon>
        <taxon>Gammaproteobacteria</taxon>
        <taxon>Lysobacterales</taxon>
        <taxon>Lysobacteraceae</taxon>
        <taxon>Pseudoxanthomonas</taxon>
    </lineage>
</organism>
<name>A0ABX6RET0_PSEMX</name>
<accession>A0ABX6RET0</accession>
<evidence type="ECO:0008006" key="4">
    <source>
        <dbReference type="Google" id="ProtNLM"/>
    </source>
</evidence>